<feature type="chain" id="PRO_5042080121" evidence="1">
    <location>
        <begin position="24"/>
        <end position="111"/>
    </location>
</feature>
<name>A0AAD1Z1F9_9LAMI</name>
<keyword evidence="1" id="KW-0732">Signal</keyword>
<feature type="signal peptide" evidence="1">
    <location>
        <begin position="1"/>
        <end position="23"/>
    </location>
</feature>
<reference evidence="2" key="1">
    <citation type="submission" date="2023-05" db="EMBL/GenBank/DDBJ databases">
        <authorList>
            <person name="Huff M."/>
        </authorList>
    </citation>
    <scope>NUCLEOTIDE SEQUENCE</scope>
</reference>
<protein>
    <submittedName>
        <fullName evidence="2">Uncharacterized protein</fullName>
    </submittedName>
</protein>
<gene>
    <name evidence="2" type="ORF">FPE_LOCUS8490</name>
</gene>
<proteinExistence type="predicted"/>
<sequence length="111" mass="12508">MGYQIRLLMLLGTLICLAAVVLSKQGTSVYYARPYLPSACYGNRNQGIMIAGANPTLYDGGKMVAKWEAKEVVNRGARMRKREVSTRMLVLKMESSSRKVVGDCWRQHKHE</sequence>
<dbReference type="PANTHER" id="PTHR47295">
    <property type="entry name" value="EG45-LIKE DOMAIN CONTAINING PROTEIN 1-RELATED"/>
    <property type="match status" value="1"/>
</dbReference>
<dbReference type="PANTHER" id="PTHR47295:SF14">
    <property type="entry name" value="OS06G0688300 PROTEIN"/>
    <property type="match status" value="1"/>
</dbReference>
<keyword evidence="3" id="KW-1185">Reference proteome</keyword>
<dbReference type="InterPro" id="IPR044206">
    <property type="entry name" value="EGC1/2"/>
</dbReference>
<evidence type="ECO:0000313" key="3">
    <source>
        <dbReference type="Proteomes" id="UP000834106"/>
    </source>
</evidence>
<dbReference type="GO" id="GO:0009627">
    <property type="term" value="P:systemic acquired resistance"/>
    <property type="evidence" value="ECO:0007669"/>
    <property type="project" value="InterPro"/>
</dbReference>
<dbReference type="AlphaFoldDB" id="A0AAD1Z1F9"/>
<dbReference type="EMBL" id="OU503040">
    <property type="protein sequence ID" value="CAI9761060.1"/>
    <property type="molecule type" value="Genomic_DNA"/>
</dbReference>
<organism evidence="2 3">
    <name type="scientific">Fraxinus pennsylvanica</name>
    <dbReference type="NCBI Taxonomy" id="56036"/>
    <lineage>
        <taxon>Eukaryota</taxon>
        <taxon>Viridiplantae</taxon>
        <taxon>Streptophyta</taxon>
        <taxon>Embryophyta</taxon>
        <taxon>Tracheophyta</taxon>
        <taxon>Spermatophyta</taxon>
        <taxon>Magnoliopsida</taxon>
        <taxon>eudicotyledons</taxon>
        <taxon>Gunneridae</taxon>
        <taxon>Pentapetalae</taxon>
        <taxon>asterids</taxon>
        <taxon>lamiids</taxon>
        <taxon>Lamiales</taxon>
        <taxon>Oleaceae</taxon>
        <taxon>Oleeae</taxon>
        <taxon>Fraxinus</taxon>
    </lineage>
</organism>
<evidence type="ECO:0000256" key="1">
    <source>
        <dbReference type="SAM" id="SignalP"/>
    </source>
</evidence>
<dbReference type="GO" id="GO:0048046">
    <property type="term" value="C:apoplast"/>
    <property type="evidence" value="ECO:0007669"/>
    <property type="project" value="InterPro"/>
</dbReference>
<accession>A0AAD1Z1F9</accession>
<dbReference type="Proteomes" id="UP000834106">
    <property type="component" value="Chromosome 5"/>
</dbReference>
<evidence type="ECO:0000313" key="2">
    <source>
        <dbReference type="EMBL" id="CAI9761060.1"/>
    </source>
</evidence>